<dbReference type="Proteomes" id="UP001732700">
    <property type="component" value="Chromosome 2C"/>
</dbReference>
<proteinExistence type="predicted"/>
<reference evidence="1" key="2">
    <citation type="submission" date="2025-09" db="UniProtKB">
        <authorList>
            <consortium name="EnsemblPlants"/>
        </authorList>
    </citation>
    <scope>IDENTIFICATION</scope>
</reference>
<organism evidence="1 2">
    <name type="scientific">Avena sativa</name>
    <name type="common">Oat</name>
    <dbReference type="NCBI Taxonomy" id="4498"/>
    <lineage>
        <taxon>Eukaryota</taxon>
        <taxon>Viridiplantae</taxon>
        <taxon>Streptophyta</taxon>
        <taxon>Embryophyta</taxon>
        <taxon>Tracheophyta</taxon>
        <taxon>Spermatophyta</taxon>
        <taxon>Magnoliopsida</taxon>
        <taxon>Liliopsida</taxon>
        <taxon>Poales</taxon>
        <taxon>Poaceae</taxon>
        <taxon>BOP clade</taxon>
        <taxon>Pooideae</taxon>
        <taxon>Poodae</taxon>
        <taxon>Poeae</taxon>
        <taxon>Poeae Chloroplast Group 1 (Aveneae type)</taxon>
        <taxon>Aveninae</taxon>
        <taxon>Avena</taxon>
    </lineage>
</organism>
<evidence type="ECO:0000313" key="2">
    <source>
        <dbReference type="Proteomes" id="UP001732700"/>
    </source>
</evidence>
<name>A0ACD5US43_AVESA</name>
<sequence>MGGSSVWDGTLSPDEFNASAKALVTKWGEIDVDDSLPDWAWRPSCRMGVPSQTEGFVALEGVCHTGAGSETEESNDLGDGGIVEFDTWVSFSVGILAIIAPT</sequence>
<keyword evidence="2" id="KW-1185">Reference proteome</keyword>
<evidence type="ECO:0000313" key="1">
    <source>
        <dbReference type="EnsemblPlants" id="AVESA.00010b.r2.2CG0307540.1.CDS"/>
    </source>
</evidence>
<reference evidence="1" key="1">
    <citation type="submission" date="2021-05" db="EMBL/GenBank/DDBJ databases">
        <authorList>
            <person name="Scholz U."/>
            <person name="Mascher M."/>
            <person name="Fiebig A."/>
        </authorList>
    </citation>
    <scope>NUCLEOTIDE SEQUENCE [LARGE SCALE GENOMIC DNA]</scope>
</reference>
<protein>
    <submittedName>
        <fullName evidence="1">Uncharacterized protein</fullName>
    </submittedName>
</protein>
<dbReference type="EnsemblPlants" id="AVESA.00010b.r2.2CG0307540.1">
    <property type="protein sequence ID" value="AVESA.00010b.r2.2CG0307540.1.CDS"/>
    <property type="gene ID" value="AVESA.00010b.r2.2CG0307540"/>
</dbReference>
<accession>A0ACD5US43</accession>